<evidence type="ECO:0000256" key="8">
    <source>
        <dbReference type="ARBA" id="ARBA00023033"/>
    </source>
</evidence>
<dbReference type="InterPro" id="IPR036396">
    <property type="entry name" value="Cyt_P450_sf"/>
</dbReference>
<dbReference type="InterPro" id="IPR044430">
    <property type="entry name" value="SETD6_SET"/>
</dbReference>
<evidence type="ECO:0007829" key="15">
    <source>
        <dbReference type="PeptideAtlas" id="A0A498MWR0"/>
    </source>
</evidence>
<evidence type="ECO:0000256" key="5">
    <source>
        <dbReference type="ARBA" id="ARBA00022723"/>
    </source>
</evidence>
<comment type="caution">
    <text evidence="13">The sequence shown here is derived from an EMBL/GenBank/DDBJ whole genome shotgun (WGS) entry which is preliminary data.</text>
</comment>
<evidence type="ECO:0000256" key="6">
    <source>
        <dbReference type="ARBA" id="ARBA00023002"/>
    </source>
</evidence>
<keyword evidence="9" id="KW-0472">Membrane</keyword>
<dbReference type="GO" id="GO:0006082">
    <property type="term" value="P:organic acid metabolic process"/>
    <property type="evidence" value="ECO:0007669"/>
    <property type="project" value="TreeGrafter"/>
</dbReference>
<keyword evidence="14" id="KW-1185">Reference proteome</keyword>
<keyword evidence="4 10" id="KW-0349">Heme</keyword>
<dbReference type="GO" id="GO:0005737">
    <property type="term" value="C:cytoplasm"/>
    <property type="evidence" value="ECO:0007669"/>
    <property type="project" value="TreeGrafter"/>
</dbReference>
<dbReference type="InterPro" id="IPR001128">
    <property type="entry name" value="Cyt_P450"/>
</dbReference>
<proteinExistence type="evidence at protein level"/>
<evidence type="ECO:0000256" key="7">
    <source>
        <dbReference type="ARBA" id="ARBA00023004"/>
    </source>
</evidence>
<comment type="cofactor">
    <cofactor evidence="1 10">
        <name>heme</name>
        <dbReference type="ChEBI" id="CHEBI:30413"/>
    </cofactor>
</comment>
<keyword evidence="15" id="KW-1267">Proteomics identification</keyword>
<feature type="binding site" description="axial binding residue" evidence="10">
    <location>
        <position position="305"/>
    </location>
    <ligand>
        <name>heme</name>
        <dbReference type="ChEBI" id="CHEBI:30413"/>
    </ligand>
    <ligandPart>
        <name>Fe</name>
        <dbReference type="ChEBI" id="CHEBI:18248"/>
    </ligandPart>
</feature>
<dbReference type="PANTHER" id="PTHR24300">
    <property type="entry name" value="CYTOCHROME P450 508A4-RELATED"/>
    <property type="match status" value="1"/>
</dbReference>
<dbReference type="PRINTS" id="PR00463">
    <property type="entry name" value="EP450I"/>
</dbReference>
<keyword evidence="8 11" id="KW-0503">Monooxygenase</keyword>
<evidence type="ECO:0000256" key="10">
    <source>
        <dbReference type="PIRSR" id="PIRSR602401-1"/>
    </source>
</evidence>
<dbReference type="InterPro" id="IPR046341">
    <property type="entry name" value="SET_dom_sf"/>
</dbReference>
<name>A0A498MWR0_LABRO</name>
<evidence type="ECO:0000259" key="12">
    <source>
        <dbReference type="PROSITE" id="PS50280"/>
    </source>
</evidence>
<evidence type="ECO:0000313" key="14">
    <source>
        <dbReference type="Proteomes" id="UP000290572"/>
    </source>
</evidence>
<dbReference type="Gene3D" id="1.10.630.10">
    <property type="entry name" value="Cytochrome P450"/>
    <property type="match status" value="1"/>
</dbReference>
<dbReference type="PRINTS" id="PR00385">
    <property type="entry name" value="P450"/>
</dbReference>
<evidence type="ECO:0000256" key="2">
    <source>
        <dbReference type="ARBA" id="ARBA00004370"/>
    </source>
</evidence>
<dbReference type="SUPFAM" id="SSF48264">
    <property type="entry name" value="Cytochrome P450"/>
    <property type="match status" value="1"/>
</dbReference>
<dbReference type="EMBL" id="QBIY01012552">
    <property type="protein sequence ID" value="RXN24072.1"/>
    <property type="molecule type" value="Genomic_DNA"/>
</dbReference>
<evidence type="ECO:0000256" key="1">
    <source>
        <dbReference type="ARBA" id="ARBA00001971"/>
    </source>
</evidence>
<dbReference type="InterPro" id="IPR036464">
    <property type="entry name" value="Rubisco_LSMT_subst-bd_sf"/>
</dbReference>
<sequence length="678" mass="77981">MTLRNFGLGKQSMEERILGEISYLVADLDKNAGGTVDPQNIFHNVASNIIGLVLFGTRFDYNNQFLQHYVQFITEISKILNGPWNMIYDTLPLLRILPLPFKKAFDNAQKLKNMNLSLINKHMRTRVPGEPRDFIDCYLDELDKRKNDGSTFSEDRLIIYILDLHFAGTDTTSNTLLCAFLYLMNYTEVQAKCQKEIDEVLEGKDHASYEDRHNMPYTMAVIHEVQRVANTVPLSVFHCTTKDTTLMGYNIPKGTVIIPNLSTVLKEEGQWKFPHEFNPANFLNEQGQFQKPEAFIPFSTGPRVCLGEGLARMELFLVFVTLLRRFQFVWPEDAGEPDYTPVYGITMTPKPYRMHIRHRETVYLSKEGTAAEYGMLAKEDIEEGHVLFSIPREVLLHQGTTKVKKVLEEGKKYLESASGWVPLLLGLLYEYTCPQSHWKPYLSLWPDFRTLDQPMFWSEEERDKLLKGTGIPEAVKTDLNKLQDEYNSIVLPFMKSHPDIWDPKKHTLELYKSLVAFVMAYSFQEPVEDEDEEEDDKEPNPPMMVPMADMLNHVSKHNANLEYTPECLKMVSVRHIEKGEEVFNTYGQMANWQLLHMYGFAEPFPTNSNDTADIQMSSVYKAAVQAARSEADQKLLVDKWNMLCEMEIVGKKGVFIFGQSGSLTYSELYTTLKVTNDS</sequence>
<evidence type="ECO:0000256" key="4">
    <source>
        <dbReference type="ARBA" id="ARBA00022617"/>
    </source>
</evidence>
<dbReference type="SUPFAM" id="SSF82199">
    <property type="entry name" value="SET domain"/>
    <property type="match status" value="1"/>
</dbReference>
<dbReference type="Pfam" id="PF00067">
    <property type="entry name" value="p450"/>
    <property type="match status" value="1"/>
</dbReference>
<dbReference type="Gene3D" id="3.90.1410.10">
    <property type="entry name" value="set domain protein methyltransferase, domain 1"/>
    <property type="match status" value="1"/>
</dbReference>
<dbReference type="PROSITE" id="PS00086">
    <property type="entry name" value="CYTOCHROME_P450"/>
    <property type="match status" value="1"/>
</dbReference>
<evidence type="ECO:0000313" key="13">
    <source>
        <dbReference type="EMBL" id="RXN24072.1"/>
    </source>
</evidence>
<dbReference type="GO" id="GO:0005506">
    <property type="term" value="F:iron ion binding"/>
    <property type="evidence" value="ECO:0007669"/>
    <property type="project" value="InterPro"/>
</dbReference>
<organism evidence="13 14">
    <name type="scientific">Labeo rohita</name>
    <name type="common">Indian major carp</name>
    <name type="synonym">Cyprinus rohita</name>
    <dbReference type="NCBI Taxonomy" id="84645"/>
    <lineage>
        <taxon>Eukaryota</taxon>
        <taxon>Metazoa</taxon>
        <taxon>Chordata</taxon>
        <taxon>Craniata</taxon>
        <taxon>Vertebrata</taxon>
        <taxon>Euteleostomi</taxon>
        <taxon>Actinopterygii</taxon>
        <taxon>Neopterygii</taxon>
        <taxon>Teleostei</taxon>
        <taxon>Ostariophysi</taxon>
        <taxon>Cypriniformes</taxon>
        <taxon>Cyprinidae</taxon>
        <taxon>Labeoninae</taxon>
        <taxon>Labeonini</taxon>
        <taxon>Labeo</taxon>
    </lineage>
</organism>
<dbReference type="InterPro" id="IPR017972">
    <property type="entry name" value="Cyt_P450_CS"/>
</dbReference>
<dbReference type="Pfam" id="PF00856">
    <property type="entry name" value="SET"/>
    <property type="match status" value="1"/>
</dbReference>
<comment type="subcellular location">
    <subcellularLocation>
        <location evidence="2">Membrane</location>
    </subcellularLocation>
</comment>
<dbReference type="STRING" id="84645.A0A498MWR0"/>
<dbReference type="GO" id="GO:0006805">
    <property type="term" value="P:xenobiotic metabolic process"/>
    <property type="evidence" value="ECO:0007669"/>
    <property type="project" value="TreeGrafter"/>
</dbReference>
<dbReference type="GO" id="GO:0020037">
    <property type="term" value="F:heme binding"/>
    <property type="evidence" value="ECO:0007669"/>
    <property type="project" value="InterPro"/>
</dbReference>
<dbReference type="PANTHER" id="PTHR24300:SF327">
    <property type="entry name" value="CYTOCHROME P450 2F2-RELATED"/>
    <property type="match status" value="1"/>
</dbReference>
<evidence type="ECO:0000256" key="3">
    <source>
        <dbReference type="ARBA" id="ARBA00010617"/>
    </source>
</evidence>
<dbReference type="FunFam" id="1.10.630.10:FF:000004">
    <property type="entry name" value="cytochrome P450 2D15 isoform X1"/>
    <property type="match status" value="1"/>
</dbReference>
<dbReference type="CDD" id="cd19178">
    <property type="entry name" value="SET_SETD6"/>
    <property type="match status" value="1"/>
</dbReference>
<dbReference type="PROSITE" id="PS50280">
    <property type="entry name" value="SET"/>
    <property type="match status" value="1"/>
</dbReference>
<dbReference type="GO" id="GO:0016279">
    <property type="term" value="F:protein-lysine N-methyltransferase activity"/>
    <property type="evidence" value="ECO:0007669"/>
    <property type="project" value="InterPro"/>
</dbReference>
<dbReference type="GO" id="GO:0016020">
    <property type="term" value="C:membrane"/>
    <property type="evidence" value="ECO:0007669"/>
    <property type="project" value="UniProtKB-SubCell"/>
</dbReference>
<evidence type="ECO:0000256" key="11">
    <source>
        <dbReference type="RuleBase" id="RU000461"/>
    </source>
</evidence>
<feature type="domain" description="SET" evidence="12">
    <location>
        <begin position="360"/>
        <end position="587"/>
    </location>
</feature>
<dbReference type="InterPro" id="IPR001214">
    <property type="entry name" value="SET_dom"/>
</dbReference>
<accession>A0A498MWR0</accession>
<keyword evidence="6 11" id="KW-0560">Oxidoreductase</keyword>
<dbReference type="Gene3D" id="3.90.1420.10">
    <property type="entry name" value="Rubisco LSMT, substrate-binding domain"/>
    <property type="match status" value="1"/>
</dbReference>
<reference evidence="13 14" key="1">
    <citation type="submission" date="2018-03" db="EMBL/GenBank/DDBJ databases">
        <title>Draft genome sequence of Rohu Carp (Labeo rohita).</title>
        <authorList>
            <person name="Das P."/>
            <person name="Kushwaha B."/>
            <person name="Joshi C.G."/>
            <person name="Kumar D."/>
            <person name="Nagpure N.S."/>
            <person name="Sahoo L."/>
            <person name="Das S.P."/>
            <person name="Bit A."/>
            <person name="Patnaik S."/>
            <person name="Meher P.K."/>
            <person name="Jayasankar P."/>
            <person name="Koringa P.G."/>
            <person name="Patel N.V."/>
            <person name="Hinsu A.T."/>
            <person name="Kumar R."/>
            <person name="Pandey M."/>
            <person name="Agarwal S."/>
            <person name="Srivastava S."/>
            <person name="Singh M."/>
            <person name="Iquebal M.A."/>
            <person name="Jaiswal S."/>
            <person name="Angadi U.B."/>
            <person name="Kumar N."/>
            <person name="Raza M."/>
            <person name="Shah T.M."/>
            <person name="Rai A."/>
            <person name="Jena J.K."/>
        </authorList>
    </citation>
    <scope>NUCLEOTIDE SEQUENCE [LARGE SCALE GENOMIC DNA]</scope>
    <source>
        <strain evidence="13">DASCIFA01</strain>
        <tissue evidence="13">Testis</tissue>
    </source>
</reference>
<protein>
    <submittedName>
        <fullName evidence="13">Cytochrome P450 2F2-like protein</fullName>
    </submittedName>
</protein>
<dbReference type="FunFam" id="3.90.1410.10:FF:000013">
    <property type="entry name" value="N-lysine methyltransferase SETD6"/>
    <property type="match status" value="1"/>
</dbReference>
<dbReference type="InterPro" id="IPR050182">
    <property type="entry name" value="Cytochrome_P450_fam2"/>
</dbReference>
<comment type="similarity">
    <text evidence="3 11">Belongs to the cytochrome P450 family.</text>
</comment>
<dbReference type="AlphaFoldDB" id="A0A498MWR0"/>
<dbReference type="Proteomes" id="UP000290572">
    <property type="component" value="Unassembled WGS sequence"/>
</dbReference>
<evidence type="ECO:0000256" key="9">
    <source>
        <dbReference type="ARBA" id="ARBA00023136"/>
    </source>
</evidence>
<keyword evidence="5 10" id="KW-0479">Metal-binding</keyword>
<dbReference type="GO" id="GO:0016712">
    <property type="term" value="F:oxidoreductase activity, acting on paired donors, with incorporation or reduction of molecular oxygen, reduced flavin or flavoprotein as one donor, and incorporation of one atom of oxygen"/>
    <property type="evidence" value="ECO:0007669"/>
    <property type="project" value="TreeGrafter"/>
</dbReference>
<keyword evidence="7 10" id="KW-0408">Iron</keyword>
<gene>
    <name evidence="13" type="ORF">ROHU_036631</name>
</gene>
<dbReference type="InterPro" id="IPR002401">
    <property type="entry name" value="Cyt_P450_E_grp-I"/>
</dbReference>